<organism evidence="1 2">
    <name type="scientific">Vibrio ouci</name>
    <dbReference type="NCBI Taxonomy" id="2499078"/>
    <lineage>
        <taxon>Bacteria</taxon>
        <taxon>Pseudomonadati</taxon>
        <taxon>Pseudomonadota</taxon>
        <taxon>Gammaproteobacteria</taxon>
        <taxon>Vibrionales</taxon>
        <taxon>Vibrionaceae</taxon>
        <taxon>Vibrio</taxon>
    </lineage>
</organism>
<evidence type="ECO:0000313" key="1">
    <source>
        <dbReference type="EMBL" id="TFH90089.1"/>
    </source>
</evidence>
<gene>
    <name evidence="1" type="ORF">ELS82_18580</name>
</gene>
<sequence>MNTKYALHARFGTPIVALGDICEEFFHINAETANGKANSQSLPIPVFRMEEHKRSPFMVHLNDLATHIDACREQVLTEWQEKAVLAALSNPQAEPFRSPFIDVNNVKGEQQ</sequence>
<dbReference type="Proteomes" id="UP000297753">
    <property type="component" value="Unassembled WGS sequence"/>
</dbReference>
<evidence type="ECO:0008006" key="3">
    <source>
        <dbReference type="Google" id="ProtNLM"/>
    </source>
</evidence>
<accession>A0A4Y8WAX9</accession>
<proteinExistence type="predicted"/>
<dbReference type="Pfam" id="PF11112">
    <property type="entry name" value="PyocinActivator"/>
    <property type="match status" value="1"/>
</dbReference>
<dbReference type="OrthoDB" id="982642at2"/>
<dbReference type="AlphaFoldDB" id="A0A4Y8WAX9"/>
<comment type="caution">
    <text evidence="1">The sequence shown here is derived from an EMBL/GenBank/DDBJ whole genome shotgun (WGS) entry which is preliminary data.</text>
</comment>
<evidence type="ECO:0000313" key="2">
    <source>
        <dbReference type="Proteomes" id="UP000297753"/>
    </source>
</evidence>
<dbReference type="RefSeq" id="WP_134836806.1">
    <property type="nucleotide sequence ID" value="NZ_SATR01000035.1"/>
</dbReference>
<dbReference type="GO" id="GO:0006355">
    <property type="term" value="P:regulation of DNA-templated transcription"/>
    <property type="evidence" value="ECO:0007669"/>
    <property type="project" value="InterPro"/>
</dbReference>
<reference evidence="1 2" key="1">
    <citation type="submission" date="2019-01" db="EMBL/GenBank/DDBJ databases">
        <title>Vibrio BEI176 sp. nov, a marine bacterium isolated from China: eastern marignal seas.</title>
        <authorList>
            <person name="Li B."/>
        </authorList>
    </citation>
    <scope>NUCLEOTIDE SEQUENCE [LARGE SCALE GENOMIC DNA]</scope>
    <source>
        <strain evidence="1 2">BEI176</strain>
    </source>
</reference>
<keyword evidence="2" id="KW-1185">Reference proteome</keyword>
<protein>
    <recommendedName>
        <fullName evidence="3">Pyocin activator protein PrtN</fullName>
    </recommendedName>
</protein>
<dbReference type="EMBL" id="SATR01000035">
    <property type="protein sequence ID" value="TFH90089.1"/>
    <property type="molecule type" value="Genomic_DNA"/>
</dbReference>
<dbReference type="InterPro" id="IPR020518">
    <property type="entry name" value="Tscrpt_reg_PrtN"/>
</dbReference>
<name>A0A4Y8WAX9_9VIBR</name>